<gene>
    <name evidence="1" type="ORF">RPERSI_LOCUS20697</name>
</gene>
<sequence>WKQLSGEEYMLRNDRNNVIQDLQGNESKLDEYYHMLEPWWLQSMSSLLSTDLGHSRYSFVLDEKKEKLLLIGNHSIQVWYDKESIHIPQKFPWSGEKNAIRTAFSDHTMLALFLEYYSNNVLENIGWMNTVVDIIPELYKSNEKKNEKREGDNINENEIDLKQNIIHNKKNGKEKDDNIYEDVMDFKSESYAYHAQKLFYNPCFCNKPLDLLSFEFLEISPASNDLLKVFIPITQLIPQDSELDLQEIDYDKMVDIRMVPLTDFTTKKKSLFDVKESKRTSFLDFLKFLNFPNQYLSHEVFKEEDYSPFIRLIWNLIKKDEFESLYENPSMGAVMNWI</sequence>
<reference evidence="1" key="1">
    <citation type="submission" date="2021-06" db="EMBL/GenBank/DDBJ databases">
        <authorList>
            <person name="Kallberg Y."/>
            <person name="Tangrot J."/>
            <person name="Rosling A."/>
        </authorList>
    </citation>
    <scope>NUCLEOTIDE SEQUENCE</scope>
    <source>
        <strain evidence="1">MA461A</strain>
    </source>
</reference>
<evidence type="ECO:0000313" key="1">
    <source>
        <dbReference type="EMBL" id="CAG8799318.1"/>
    </source>
</evidence>
<proteinExistence type="predicted"/>
<protein>
    <submittedName>
        <fullName evidence="1">7012_t:CDS:1</fullName>
    </submittedName>
</protein>
<accession>A0ACA9RMJ4</accession>
<feature type="non-terminal residue" evidence="1">
    <location>
        <position position="338"/>
    </location>
</feature>
<dbReference type="EMBL" id="CAJVQC010059006">
    <property type="protein sequence ID" value="CAG8799318.1"/>
    <property type="molecule type" value="Genomic_DNA"/>
</dbReference>
<name>A0ACA9RMJ4_9GLOM</name>
<comment type="caution">
    <text evidence="1">The sequence shown here is derived from an EMBL/GenBank/DDBJ whole genome shotgun (WGS) entry which is preliminary data.</text>
</comment>
<keyword evidence="2" id="KW-1185">Reference proteome</keyword>
<feature type="non-terminal residue" evidence="1">
    <location>
        <position position="1"/>
    </location>
</feature>
<dbReference type="Proteomes" id="UP000789920">
    <property type="component" value="Unassembled WGS sequence"/>
</dbReference>
<organism evidence="1 2">
    <name type="scientific">Racocetra persica</name>
    <dbReference type="NCBI Taxonomy" id="160502"/>
    <lineage>
        <taxon>Eukaryota</taxon>
        <taxon>Fungi</taxon>
        <taxon>Fungi incertae sedis</taxon>
        <taxon>Mucoromycota</taxon>
        <taxon>Glomeromycotina</taxon>
        <taxon>Glomeromycetes</taxon>
        <taxon>Diversisporales</taxon>
        <taxon>Gigasporaceae</taxon>
        <taxon>Racocetra</taxon>
    </lineage>
</organism>
<evidence type="ECO:0000313" key="2">
    <source>
        <dbReference type="Proteomes" id="UP000789920"/>
    </source>
</evidence>